<dbReference type="Pfam" id="PF17254">
    <property type="entry name" value="DUF5321"/>
    <property type="match status" value="1"/>
</dbReference>
<evidence type="ECO:0000313" key="3">
    <source>
        <dbReference type="Proteomes" id="UP000054565"/>
    </source>
</evidence>
<dbReference type="EMBL" id="DS028095">
    <property type="protein sequence ID" value="KMP04874.1"/>
    <property type="molecule type" value="Genomic_DNA"/>
</dbReference>
<dbReference type="InterPro" id="IPR035213">
    <property type="entry name" value="DUF5321"/>
</dbReference>
<feature type="compositionally biased region" description="Low complexity" evidence="1">
    <location>
        <begin position="180"/>
        <end position="193"/>
    </location>
</feature>
<protein>
    <submittedName>
        <fullName evidence="2">Uncharacterized protein</fullName>
    </submittedName>
</protein>
<evidence type="ECO:0000313" key="2">
    <source>
        <dbReference type="EMBL" id="KMP04874.1"/>
    </source>
</evidence>
<sequence>MSARLILARSRGYFGLGVSHRELACPPSRFQCLSTRPTVPRIAEPSIWRAVIPKFLRRDWPASQRNSPKKEWNPATYFIVMFILVGSQALRMVQIKNDHANYIRSTEARIRVLREVIEKLQKGEDVDVRRILGTGDEAAEREWEEVLREIAQEDEPRQSGSRKDEPQAPTKNKSLRDDNSMSSTPSTKTTSETGEPQSSKRAARFF</sequence>
<evidence type="ECO:0000256" key="1">
    <source>
        <dbReference type="SAM" id="MobiDB-lite"/>
    </source>
</evidence>
<gene>
    <name evidence="2" type="ORF">CIRG_04554</name>
</gene>
<name>A0A0J6YCV1_COCIT</name>
<dbReference type="Proteomes" id="UP000054565">
    <property type="component" value="Unassembled WGS sequence"/>
</dbReference>
<proteinExistence type="predicted"/>
<feature type="compositionally biased region" description="Basic and acidic residues" evidence="1">
    <location>
        <begin position="149"/>
        <end position="166"/>
    </location>
</feature>
<feature type="region of interest" description="Disordered" evidence="1">
    <location>
        <begin position="149"/>
        <end position="206"/>
    </location>
</feature>
<accession>A0A0J6YCV1</accession>
<reference evidence="3" key="1">
    <citation type="journal article" date="2010" name="Genome Res.">
        <title>Population genomic sequencing of Coccidioides fungi reveals recent hybridization and transposon control.</title>
        <authorList>
            <person name="Neafsey D.E."/>
            <person name="Barker B.M."/>
            <person name="Sharpton T.J."/>
            <person name="Stajich J.E."/>
            <person name="Park D.J."/>
            <person name="Whiston E."/>
            <person name="Hung C.-Y."/>
            <person name="McMahan C."/>
            <person name="White J."/>
            <person name="Sykes S."/>
            <person name="Heiman D."/>
            <person name="Young S."/>
            <person name="Zeng Q."/>
            <person name="Abouelleil A."/>
            <person name="Aftuck L."/>
            <person name="Bessette D."/>
            <person name="Brown A."/>
            <person name="FitzGerald M."/>
            <person name="Lui A."/>
            <person name="Macdonald J.P."/>
            <person name="Priest M."/>
            <person name="Orbach M.J."/>
            <person name="Galgiani J.N."/>
            <person name="Kirkland T.N."/>
            <person name="Cole G.T."/>
            <person name="Birren B.W."/>
            <person name="Henn M.R."/>
            <person name="Taylor J.W."/>
            <person name="Rounsley S.D."/>
        </authorList>
    </citation>
    <scope>NUCLEOTIDE SEQUENCE [LARGE SCALE GENOMIC DNA]</scope>
    <source>
        <strain evidence="3">RMSCC 2394</strain>
    </source>
</reference>
<dbReference type="AlphaFoldDB" id="A0A0J6YCV1"/>
<organism evidence="2 3">
    <name type="scientific">Coccidioides immitis RMSCC 2394</name>
    <dbReference type="NCBI Taxonomy" id="404692"/>
    <lineage>
        <taxon>Eukaryota</taxon>
        <taxon>Fungi</taxon>
        <taxon>Dikarya</taxon>
        <taxon>Ascomycota</taxon>
        <taxon>Pezizomycotina</taxon>
        <taxon>Eurotiomycetes</taxon>
        <taxon>Eurotiomycetidae</taxon>
        <taxon>Onygenales</taxon>
        <taxon>Onygenaceae</taxon>
        <taxon>Coccidioides</taxon>
    </lineage>
</organism>